<keyword evidence="1" id="KW-0805">Transcription regulation</keyword>
<comment type="caution">
    <text evidence="5">The sequence shown here is derived from an EMBL/GenBank/DDBJ whole genome shotgun (WGS) entry which is preliminary data.</text>
</comment>
<reference evidence="5 6" key="2">
    <citation type="submission" date="2019-09" db="EMBL/GenBank/DDBJ databases">
        <authorList>
            <person name="Jin C."/>
        </authorList>
    </citation>
    <scope>NUCLEOTIDE SEQUENCE [LARGE SCALE GENOMIC DNA]</scope>
    <source>
        <strain evidence="5 6">AN110305</strain>
    </source>
</reference>
<evidence type="ECO:0000256" key="1">
    <source>
        <dbReference type="ARBA" id="ARBA00023015"/>
    </source>
</evidence>
<dbReference type="InterPro" id="IPR036390">
    <property type="entry name" value="WH_DNA-bd_sf"/>
</dbReference>
<dbReference type="AlphaFoldDB" id="A0A5B2X7V7"/>
<reference evidence="5 6" key="1">
    <citation type="submission" date="2019-09" db="EMBL/GenBank/DDBJ databases">
        <title>Goodfellowia gen. nov., a new genus of the Pseudonocardineae related to Actinoalloteichus, containing Goodfellowia coeruleoviolacea gen. nov., comb. nov. gen. nov., comb. nov.</title>
        <authorList>
            <person name="Labeda D."/>
        </authorList>
    </citation>
    <scope>NUCLEOTIDE SEQUENCE [LARGE SCALE GENOMIC DNA]</scope>
    <source>
        <strain evidence="5 6">AN110305</strain>
    </source>
</reference>
<evidence type="ECO:0000313" key="5">
    <source>
        <dbReference type="EMBL" id="KAA2259497.1"/>
    </source>
</evidence>
<keyword evidence="6" id="KW-1185">Reference proteome</keyword>
<dbReference type="InterPro" id="IPR002577">
    <property type="entry name" value="HTH_HxlR"/>
</dbReference>
<evidence type="ECO:0000256" key="3">
    <source>
        <dbReference type="ARBA" id="ARBA00023163"/>
    </source>
</evidence>
<sequence>MDTALDLRDFGGVDAYLAKCPSRTVLDVLANKWAVLVVPMLGGGPLRFGVLRRKLDGITQKSLTQTLRNLERDGLVTRTAFPTIPPRVEYELTSLGRSAITLLEGMRVWAEQHVPEIVNARSAYAQRAEAQEA</sequence>
<organism evidence="5 6">
    <name type="scientific">Solihabitans fulvus</name>
    <dbReference type="NCBI Taxonomy" id="1892852"/>
    <lineage>
        <taxon>Bacteria</taxon>
        <taxon>Bacillati</taxon>
        <taxon>Actinomycetota</taxon>
        <taxon>Actinomycetes</taxon>
        <taxon>Pseudonocardiales</taxon>
        <taxon>Pseudonocardiaceae</taxon>
        <taxon>Solihabitans</taxon>
    </lineage>
</organism>
<dbReference type="PANTHER" id="PTHR33204">
    <property type="entry name" value="TRANSCRIPTIONAL REGULATOR, MARR FAMILY"/>
    <property type="match status" value="1"/>
</dbReference>
<dbReference type="EMBL" id="VUOB01000038">
    <property type="protein sequence ID" value="KAA2259497.1"/>
    <property type="molecule type" value="Genomic_DNA"/>
</dbReference>
<keyword evidence="3" id="KW-0804">Transcription</keyword>
<dbReference type="PANTHER" id="PTHR33204:SF18">
    <property type="entry name" value="TRANSCRIPTIONAL REGULATORY PROTEIN"/>
    <property type="match status" value="1"/>
</dbReference>
<dbReference type="Pfam" id="PF01638">
    <property type="entry name" value="HxlR"/>
    <property type="match status" value="1"/>
</dbReference>
<evidence type="ECO:0000313" key="6">
    <source>
        <dbReference type="Proteomes" id="UP000323454"/>
    </source>
</evidence>
<keyword evidence="2" id="KW-0238">DNA-binding</keyword>
<feature type="domain" description="HTH hxlR-type" evidence="4">
    <location>
        <begin position="20"/>
        <end position="118"/>
    </location>
</feature>
<proteinExistence type="predicted"/>
<dbReference type="Proteomes" id="UP000323454">
    <property type="component" value="Unassembled WGS sequence"/>
</dbReference>
<dbReference type="RefSeq" id="WP_149851410.1">
    <property type="nucleotide sequence ID" value="NZ_VUOB01000038.1"/>
</dbReference>
<protein>
    <submittedName>
        <fullName evidence="5">Helix-turn-helix transcriptional regulator</fullName>
    </submittedName>
</protein>
<accession>A0A5B2X7V7</accession>
<evidence type="ECO:0000259" key="4">
    <source>
        <dbReference type="PROSITE" id="PS51118"/>
    </source>
</evidence>
<dbReference type="Gene3D" id="1.10.10.10">
    <property type="entry name" value="Winged helix-like DNA-binding domain superfamily/Winged helix DNA-binding domain"/>
    <property type="match status" value="1"/>
</dbReference>
<dbReference type="OrthoDB" id="370168at2"/>
<dbReference type="PROSITE" id="PS51118">
    <property type="entry name" value="HTH_HXLR"/>
    <property type="match status" value="1"/>
</dbReference>
<dbReference type="GO" id="GO:0003677">
    <property type="term" value="F:DNA binding"/>
    <property type="evidence" value="ECO:0007669"/>
    <property type="project" value="UniProtKB-KW"/>
</dbReference>
<dbReference type="SUPFAM" id="SSF46785">
    <property type="entry name" value="Winged helix' DNA-binding domain"/>
    <property type="match status" value="1"/>
</dbReference>
<evidence type="ECO:0000256" key="2">
    <source>
        <dbReference type="ARBA" id="ARBA00023125"/>
    </source>
</evidence>
<dbReference type="InterPro" id="IPR036388">
    <property type="entry name" value="WH-like_DNA-bd_sf"/>
</dbReference>
<name>A0A5B2X7V7_9PSEU</name>
<gene>
    <name evidence="5" type="ORF">F0L68_21450</name>
</gene>